<evidence type="ECO:0000313" key="12">
    <source>
        <dbReference type="EMBL" id="KAK9885177.1"/>
    </source>
</evidence>
<proteinExistence type="inferred from homology"/>
<evidence type="ECO:0000256" key="6">
    <source>
        <dbReference type="ARBA" id="ARBA00022989"/>
    </source>
</evidence>
<feature type="transmembrane region" description="Helical" evidence="11">
    <location>
        <begin position="6"/>
        <end position="21"/>
    </location>
</feature>
<feature type="transmembrane region" description="Helical" evidence="11">
    <location>
        <begin position="418"/>
        <end position="437"/>
    </location>
</feature>
<comment type="pathway">
    <text evidence="2">Lipid metabolism; phospholipid metabolism.</text>
</comment>
<evidence type="ECO:0000256" key="5">
    <source>
        <dbReference type="ARBA" id="ARBA00022692"/>
    </source>
</evidence>
<dbReference type="PANTHER" id="PTHR13906:SF16">
    <property type="entry name" value="LYSOPHOSPHOLIPID ACYLTRANSFERASE 7"/>
    <property type="match status" value="1"/>
</dbReference>
<evidence type="ECO:0000256" key="2">
    <source>
        <dbReference type="ARBA" id="ARBA00005074"/>
    </source>
</evidence>
<keyword evidence="13" id="KW-1185">Reference proteome</keyword>
<keyword evidence="5 11" id="KW-0812">Transmembrane</keyword>
<comment type="caution">
    <text evidence="12">The sequence shown here is derived from an EMBL/GenBank/DDBJ whole genome shotgun (WGS) entry which is preliminary data.</text>
</comment>
<name>A0AAW1UNU6_9CUCU</name>
<dbReference type="PANTHER" id="PTHR13906">
    <property type="entry name" value="PORCUPINE"/>
    <property type="match status" value="1"/>
</dbReference>
<feature type="transmembrane region" description="Helical" evidence="11">
    <location>
        <begin position="75"/>
        <end position="101"/>
    </location>
</feature>
<dbReference type="Pfam" id="PF03062">
    <property type="entry name" value="MBOAT"/>
    <property type="match status" value="1"/>
</dbReference>
<evidence type="ECO:0000256" key="9">
    <source>
        <dbReference type="ARBA" id="ARBA00025707"/>
    </source>
</evidence>
<dbReference type="Proteomes" id="UP001431783">
    <property type="component" value="Unassembled WGS sequence"/>
</dbReference>
<dbReference type="GO" id="GO:0006661">
    <property type="term" value="P:phosphatidylinositol biosynthetic process"/>
    <property type="evidence" value="ECO:0007669"/>
    <property type="project" value="TreeGrafter"/>
</dbReference>
<feature type="transmembrane region" description="Helical" evidence="11">
    <location>
        <begin position="33"/>
        <end position="55"/>
    </location>
</feature>
<evidence type="ECO:0000256" key="1">
    <source>
        <dbReference type="ARBA" id="ARBA00004141"/>
    </source>
</evidence>
<accession>A0AAW1UNU6</accession>
<dbReference type="GO" id="GO:0016020">
    <property type="term" value="C:membrane"/>
    <property type="evidence" value="ECO:0007669"/>
    <property type="project" value="UniProtKB-SubCell"/>
</dbReference>
<feature type="transmembrane region" description="Helical" evidence="11">
    <location>
        <begin position="348"/>
        <end position="367"/>
    </location>
</feature>
<feature type="transmembrane region" description="Helical" evidence="11">
    <location>
        <begin position="183"/>
        <end position="204"/>
    </location>
</feature>
<evidence type="ECO:0000256" key="7">
    <source>
        <dbReference type="ARBA" id="ARBA00023136"/>
    </source>
</evidence>
<dbReference type="InterPro" id="IPR049941">
    <property type="entry name" value="LPLAT_7/PORCN-like"/>
</dbReference>
<keyword evidence="8" id="KW-0012">Acyltransferase</keyword>
<dbReference type="EMBL" id="JARQZJ010000095">
    <property type="protein sequence ID" value="KAK9885177.1"/>
    <property type="molecule type" value="Genomic_DNA"/>
</dbReference>
<evidence type="ECO:0000313" key="13">
    <source>
        <dbReference type="Proteomes" id="UP001431783"/>
    </source>
</evidence>
<feature type="transmembrane region" description="Helical" evidence="11">
    <location>
        <begin position="224"/>
        <end position="245"/>
    </location>
</feature>
<evidence type="ECO:0000256" key="11">
    <source>
        <dbReference type="SAM" id="Phobius"/>
    </source>
</evidence>
<dbReference type="GO" id="GO:0071617">
    <property type="term" value="F:lysophospholipid acyltransferase activity"/>
    <property type="evidence" value="ECO:0007669"/>
    <property type="project" value="TreeGrafter"/>
</dbReference>
<evidence type="ECO:0000256" key="10">
    <source>
        <dbReference type="ARBA" id="ARBA00093678"/>
    </source>
</evidence>
<comment type="subcellular location">
    <subcellularLocation>
        <location evidence="1">Membrane</location>
        <topology evidence="1">Multi-pass membrane protein</topology>
    </subcellularLocation>
</comment>
<evidence type="ECO:0000256" key="4">
    <source>
        <dbReference type="ARBA" id="ARBA00022679"/>
    </source>
</evidence>
<sequence length="441" mass="52333">MNQDDFLYLTVFYVVLTASYFDRKFENRLLKQVYGAVIGFCFSLVLCGTEIHLILINVAVNAWITAFSDRKKCQILSFIFTFSFLFYCRQFSLSPVTNIMLMSTTMKMVGVAFEANEEYSTNRMKNDTDVRPSSRFQSVKWKDIVFYGMNYNGLFGAPYYTYSTYEDFLELPFKYYHDWKNLCIYKLVSSSIIITLYLIVDHFWPISYTSTEDFFENERTLYRIWYVYPIAYTFTFRVWNALVLLECSCCINGLGVYPTFTKPQCGYGPTEMYDKMKSLRDEAQLIKEEYSFATIENIDILKYHSKLEFGKAIRHWNSTIQYWLYKVIYKNIPYDLLKKPATMLASSYWHGLDFGYFASLFFSSLILVVEKRWSVLLKEEKSFQTKLIMLLMKIHFLNNLIASFVWKQQDIIIKYQKSVYCNGIIIFLLSYILLLIYENKN</sequence>
<gene>
    <name evidence="12" type="ORF">WA026_010686</name>
</gene>
<dbReference type="GO" id="GO:0044233">
    <property type="term" value="C:mitochondria-associated endoplasmic reticulum membrane contact site"/>
    <property type="evidence" value="ECO:0007669"/>
    <property type="project" value="TreeGrafter"/>
</dbReference>
<evidence type="ECO:0000256" key="8">
    <source>
        <dbReference type="ARBA" id="ARBA00023315"/>
    </source>
</evidence>
<keyword evidence="4" id="KW-0808">Transferase</keyword>
<feature type="transmembrane region" description="Helical" evidence="11">
    <location>
        <begin position="387"/>
        <end position="406"/>
    </location>
</feature>
<comment type="similarity">
    <text evidence="3">Belongs to the membrane-bound acyltransferase family.</text>
</comment>
<keyword evidence="7 11" id="KW-0472">Membrane</keyword>
<evidence type="ECO:0000256" key="3">
    <source>
        <dbReference type="ARBA" id="ARBA00010323"/>
    </source>
</evidence>
<keyword evidence="6 11" id="KW-1133">Transmembrane helix</keyword>
<organism evidence="12 13">
    <name type="scientific">Henosepilachna vigintioctopunctata</name>
    <dbReference type="NCBI Taxonomy" id="420089"/>
    <lineage>
        <taxon>Eukaryota</taxon>
        <taxon>Metazoa</taxon>
        <taxon>Ecdysozoa</taxon>
        <taxon>Arthropoda</taxon>
        <taxon>Hexapoda</taxon>
        <taxon>Insecta</taxon>
        <taxon>Pterygota</taxon>
        <taxon>Neoptera</taxon>
        <taxon>Endopterygota</taxon>
        <taxon>Coleoptera</taxon>
        <taxon>Polyphaga</taxon>
        <taxon>Cucujiformia</taxon>
        <taxon>Coccinelloidea</taxon>
        <taxon>Coccinellidae</taxon>
        <taxon>Epilachninae</taxon>
        <taxon>Epilachnini</taxon>
        <taxon>Henosepilachna</taxon>
    </lineage>
</organism>
<dbReference type="GO" id="GO:0030258">
    <property type="term" value="P:lipid modification"/>
    <property type="evidence" value="ECO:0007669"/>
    <property type="project" value="TreeGrafter"/>
</dbReference>
<comment type="pathway">
    <text evidence="9">Phospholipid metabolism.</text>
</comment>
<reference evidence="12 13" key="1">
    <citation type="submission" date="2023-03" db="EMBL/GenBank/DDBJ databases">
        <title>Genome insight into feeding habits of ladybird beetles.</title>
        <authorList>
            <person name="Li H.-S."/>
            <person name="Huang Y.-H."/>
            <person name="Pang H."/>
        </authorList>
    </citation>
    <scope>NUCLEOTIDE SEQUENCE [LARGE SCALE GENOMIC DNA]</scope>
    <source>
        <strain evidence="12">SYSU_2023b</strain>
        <tissue evidence="12">Whole body</tissue>
    </source>
</reference>
<dbReference type="InterPro" id="IPR004299">
    <property type="entry name" value="MBOAT_fam"/>
</dbReference>
<dbReference type="AlphaFoldDB" id="A0AAW1UNU6"/>
<protein>
    <recommendedName>
        <fullName evidence="10">Lysophospholipid acyltransferase 7</fullName>
    </recommendedName>
</protein>